<gene>
    <name evidence="4" type="ORF">HJG54_21885</name>
</gene>
<dbReference type="InterPro" id="IPR001633">
    <property type="entry name" value="EAL_dom"/>
</dbReference>
<dbReference type="AlphaFoldDB" id="A0AA96WH92"/>
<evidence type="ECO:0000259" key="3">
    <source>
        <dbReference type="PROSITE" id="PS50883"/>
    </source>
</evidence>
<dbReference type="Gene3D" id="3.40.50.2300">
    <property type="match status" value="1"/>
</dbReference>
<dbReference type="GO" id="GO:0000160">
    <property type="term" value="P:phosphorelay signal transduction system"/>
    <property type="evidence" value="ECO:0007669"/>
    <property type="project" value="InterPro"/>
</dbReference>
<dbReference type="RefSeq" id="WP_316431391.1">
    <property type="nucleotide sequence ID" value="NZ_CP053586.1"/>
</dbReference>
<feature type="domain" description="EAL" evidence="3">
    <location>
        <begin position="170"/>
        <end position="424"/>
    </location>
</feature>
<sequence>MTAPATPPKILIAEDELIVAENIARHLNQQGYLVVAIVDSGEAAVAEAAQTQPDLILMDIMLQGEIDGVRAASAINAQCHLPVIYMTAYADDKTLERAKQTDPYGYLVKPFKPHDLKTTIEVALQKHRSVAADRVRYAAQLRAAEDQLNYLHSLINCEVLARPKAALEQDLGLEMDLRRALDRQECHLVYQPRVELLSGRIVGAEALVRWQHPTRGLVSPAQFIPIAEVTGLIEPLGKWVLQTACRQLKAWQQVGLDDLTIAVNLSGYQLKQPHLYQQIQRILHTTGLDPQRLELELTESTLIEDIEMASQQLQGLKEMGLQIAMDDFGTGYSCLSHLHRLPFDTLKLDRSFVRNIDSNAKNSAIAIAIISMSRQMNLRVVAEGVETAAELAFLREHACDEMQGFLFSEALTADQFADWVRSDRRL</sequence>
<dbReference type="PROSITE" id="PS50110">
    <property type="entry name" value="RESPONSE_REGULATORY"/>
    <property type="match status" value="1"/>
</dbReference>
<evidence type="ECO:0000256" key="1">
    <source>
        <dbReference type="PROSITE-ProRule" id="PRU00169"/>
    </source>
</evidence>
<dbReference type="InterPro" id="IPR050706">
    <property type="entry name" value="Cyclic-di-GMP_PDE-like"/>
</dbReference>
<dbReference type="EMBL" id="CP053586">
    <property type="protein sequence ID" value="WNZ25243.1"/>
    <property type="molecule type" value="Genomic_DNA"/>
</dbReference>
<dbReference type="InterPro" id="IPR001789">
    <property type="entry name" value="Sig_transdc_resp-reg_receiver"/>
</dbReference>
<dbReference type="Gene3D" id="3.20.20.450">
    <property type="entry name" value="EAL domain"/>
    <property type="match status" value="1"/>
</dbReference>
<dbReference type="GO" id="GO:0071111">
    <property type="term" value="F:cyclic-guanylate-specific phosphodiesterase activity"/>
    <property type="evidence" value="ECO:0007669"/>
    <property type="project" value="InterPro"/>
</dbReference>
<organism evidence="4">
    <name type="scientific">Leptolyngbya sp. NK1-12</name>
    <dbReference type="NCBI Taxonomy" id="2547451"/>
    <lineage>
        <taxon>Bacteria</taxon>
        <taxon>Bacillati</taxon>
        <taxon>Cyanobacteriota</taxon>
        <taxon>Cyanophyceae</taxon>
        <taxon>Leptolyngbyales</taxon>
        <taxon>Leptolyngbyaceae</taxon>
        <taxon>Leptolyngbya group</taxon>
        <taxon>Leptolyngbya</taxon>
    </lineage>
</organism>
<dbReference type="SMART" id="SM00448">
    <property type="entry name" value="REC"/>
    <property type="match status" value="1"/>
</dbReference>
<dbReference type="SMART" id="SM00052">
    <property type="entry name" value="EAL"/>
    <property type="match status" value="1"/>
</dbReference>
<dbReference type="SUPFAM" id="SSF141868">
    <property type="entry name" value="EAL domain-like"/>
    <property type="match status" value="1"/>
</dbReference>
<dbReference type="FunFam" id="3.20.20.450:FF:000001">
    <property type="entry name" value="Cyclic di-GMP phosphodiesterase yahA"/>
    <property type="match status" value="1"/>
</dbReference>
<dbReference type="PANTHER" id="PTHR33121:SF70">
    <property type="entry name" value="SIGNALING PROTEIN YKOW"/>
    <property type="match status" value="1"/>
</dbReference>
<dbReference type="SUPFAM" id="SSF52172">
    <property type="entry name" value="CheY-like"/>
    <property type="match status" value="1"/>
</dbReference>
<dbReference type="PANTHER" id="PTHR33121">
    <property type="entry name" value="CYCLIC DI-GMP PHOSPHODIESTERASE PDEF"/>
    <property type="match status" value="1"/>
</dbReference>
<feature type="domain" description="Response regulatory" evidence="2">
    <location>
        <begin position="9"/>
        <end position="124"/>
    </location>
</feature>
<dbReference type="InterPro" id="IPR011006">
    <property type="entry name" value="CheY-like_superfamily"/>
</dbReference>
<protein>
    <submittedName>
        <fullName evidence="4">EAL domain-containing protein</fullName>
    </submittedName>
</protein>
<dbReference type="Pfam" id="PF00072">
    <property type="entry name" value="Response_reg"/>
    <property type="match status" value="1"/>
</dbReference>
<keyword evidence="1" id="KW-0597">Phosphoprotein</keyword>
<evidence type="ECO:0000313" key="4">
    <source>
        <dbReference type="EMBL" id="WNZ25243.1"/>
    </source>
</evidence>
<dbReference type="InterPro" id="IPR035919">
    <property type="entry name" value="EAL_sf"/>
</dbReference>
<dbReference type="Pfam" id="PF00563">
    <property type="entry name" value="EAL"/>
    <property type="match status" value="1"/>
</dbReference>
<dbReference type="PROSITE" id="PS50883">
    <property type="entry name" value="EAL"/>
    <property type="match status" value="1"/>
</dbReference>
<feature type="modified residue" description="4-aspartylphosphate" evidence="1">
    <location>
        <position position="59"/>
    </location>
</feature>
<name>A0AA96WH92_9CYAN</name>
<reference evidence="4" key="1">
    <citation type="submission" date="2020-05" db="EMBL/GenBank/DDBJ databases">
        <authorList>
            <person name="Zhu T."/>
            <person name="Keshari N."/>
            <person name="Lu X."/>
        </authorList>
    </citation>
    <scope>NUCLEOTIDE SEQUENCE</scope>
    <source>
        <strain evidence="4">NK1-12</strain>
    </source>
</reference>
<accession>A0AA96WH92</accession>
<evidence type="ECO:0000259" key="2">
    <source>
        <dbReference type="PROSITE" id="PS50110"/>
    </source>
</evidence>
<dbReference type="CDD" id="cd17534">
    <property type="entry name" value="REC_DC-like"/>
    <property type="match status" value="1"/>
</dbReference>
<dbReference type="CDD" id="cd01948">
    <property type="entry name" value="EAL"/>
    <property type="match status" value="1"/>
</dbReference>
<proteinExistence type="predicted"/>